<dbReference type="SMART" id="SM01001">
    <property type="entry name" value="AIRC"/>
    <property type="match status" value="1"/>
</dbReference>
<feature type="domain" description="PurE" evidence="1">
    <location>
        <begin position="123"/>
        <end position="255"/>
    </location>
</feature>
<dbReference type="PANTHER" id="PTHR43064">
    <property type="entry name" value="PHOSPHORIBOSYLAMINOIMIDAZOLE CARBOXYLASE-RELATED"/>
    <property type="match status" value="1"/>
</dbReference>
<reference evidence="2 3" key="1">
    <citation type="submission" date="2018-03" db="EMBL/GenBank/DDBJ databases">
        <title>Genomic Encyclopedia of Archaeal and Bacterial Type Strains, Phase II (KMG-II): from individual species to whole genera.</title>
        <authorList>
            <person name="Goeker M."/>
        </authorList>
    </citation>
    <scope>NUCLEOTIDE SEQUENCE [LARGE SCALE GENOMIC DNA]</scope>
    <source>
        <strain evidence="2 3">DSM 45211</strain>
    </source>
</reference>
<organism evidence="2 3">
    <name type="scientific">Haloactinopolyspora alba</name>
    <dbReference type="NCBI Taxonomy" id="648780"/>
    <lineage>
        <taxon>Bacteria</taxon>
        <taxon>Bacillati</taxon>
        <taxon>Actinomycetota</taxon>
        <taxon>Actinomycetes</taxon>
        <taxon>Jiangellales</taxon>
        <taxon>Jiangellaceae</taxon>
        <taxon>Haloactinopolyspora</taxon>
    </lineage>
</organism>
<dbReference type="RefSeq" id="WP_205740907.1">
    <property type="nucleotide sequence ID" value="NZ_PYGE01000027.1"/>
</dbReference>
<evidence type="ECO:0000259" key="1">
    <source>
        <dbReference type="SMART" id="SM01001"/>
    </source>
</evidence>
<evidence type="ECO:0000313" key="3">
    <source>
        <dbReference type="Proteomes" id="UP000243528"/>
    </source>
</evidence>
<dbReference type="InterPro" id="IPR000031">
    <property type="entry name" value="PurE_dom"/>
</dbReference>
<keyword evidence="3" id="KW-1185">Reference proteome</keyword>
<dbReference type="EMBL" id="PYGE01000027">
    <property type="protein sequence ID" value="PSK96065.1"/>
    <property type="molecule type" value="Genomic_DNA"/>
</dbReference>
<name>A0A2P8DFS2_9ACTN</name>
<dbReference type="GO" id="GO:0006189">
    <property type="term" value="P:'de novo' IMP biosynthetic process"/>
    <property type="evidence" value="ECO:0007669"/>
    <property type="project" value="InterPro"/>
</dbReference>
<evidence type="ECO:0000313" key="2">
    <source>
        <dbReference type="EMBL" id="PSK96065.1"/>
    </source>
</evidence>
<dbReference type="InterPro" id="IPR039476">
    <property type="entry name" value="P2CMN_synthase_LarB"/>
</dbReference>
<dbReference type="AlphaFoldDB" id="A0A2P8DFS2"/>
<sequence length="257" mass="25567">MPVYPSPEDLERLLKAVAGGDVSAESAAATVGSWLGRSDDVWPDHGRPERTGEPEVVLATGKTPAQCAEAVAALHGGSSPVLVTRADAEHAAAVRGVVPDADYDEAARLVVVPAGEQRAGTPGTVAVATGGTGDLPVARECAGVLGAFGVEVRMVTDVGVTGVHRTLAAARTLTDTDVVVAVAGMEGTLPTVLAGLVSQPVVAVPTSVGYGASFGGVAALLTMLSSCAPGVSVVNIDNGFGAAMVARRILRTRGGAG</sequence>
<dbReference type="GO" id="GO:0016787">
    <property type="term" value="F:hydrolase activity"/>
    <property type="evidence" value="ECO:0007669"/>
    <property type="project" value="InterPro"/>
</dbReference>
<dbReference type="Gene3D" id="3.40.50.1970">
    <property type="match status" value="1"/>
</dbReference>
<proteinExistence type="predicted"/>
<dbReference type="NCBIfam" id="NF033503">
    <property type="entry name" value="LarB"/>
    <property type="match status" value="1"/>
</dbReference>
<protein>
    <recommendedName>
        <fullName evidence="1">PurE domain-containing protein</fullName>
    </recommendedName>
</protein>
<accession>A0A2P8DFS2</accession>
<comment type="caution">
    <text evidence="2">The sequence shown here is derived from an EMBL/GenBank/DDBJ whole genome shotgun (WGS) entry which is preliminary data.</text>
</comment>
<gene>
    <name evidence="2" type="ORF">CLV30_1276</name>
</gene>
<dbReference type="PANTHER" id="PTHR43064:SF1">
    <property type="entry name" value="SLL1489 PROTEIN"/>
    <property type="match status" value="1"/>
</dbReference>
<dbReference type="Proteomes" id="UP000243528">
    <property type="component" value="Unassembled WGS sequence"/>
</dbReference>
<dbReference type="SUPFAM" id="SSF52255">
    <property type="entry name" value="N5-CAIR mutase (phosphoribosylaminoimidazole carboxylase, PurE)"/>
    <property type="match status" value="1"/>
</dbReference>
<dbReference type="Pfam" id="PF00731">
    <property type="entry name" value="AIRC"/>
    <property type="match status" value="1"/>
</dbReference>